<dbReference type="InterPro" id="IPR038726">
    <property type="entry name" value="PDDEXK_AddAB-type"/>
</dbReference>
<dbReference type="Gene3D" id="3.90.320.10">
    <property type="match status" value="1"/>
</dbReference>
<dbReference type="RefSeq" id="WP_074761293.1">
    <property type="nucleotide sequence ID" value="NZ_FNRF01000003.1"/>
</dbReference>
<dbReference type="SUPFAM" id="SSF52980">
    <property type="entry name" value="Restriction endonuclease-like"/>
    <property type="match status" value="1"/>
</dbReference>
<dbReference type="InterPro" id="IPR011604">
    <property type="entry name" value="PDDEXK-like_dom_sf"/>
</dbReference>
<dbReference type="SUPFAM" id="SSF52540">
    <property type="entry name" value="P-loop containing nucleoside triphosphate hydrolases"/>
    <property type="match status" value="1"/>
</dbReference>
<dbReference type="AlphaFoldDB" id="A0A1H4CDW6"/>
<dbReference type="InterPro" id="IPR027417">
    <property type="entry name" value="P-loop_NTPase"/>
</dbReference>
<dbReference type="Pfam" id="PF12705">
    <property type="entry name" value="PDDEXK_1"/>
    <property type="match status" value="1"/>
</dbReference>
<dbReference type="Proteomes" id="UP000182257">
    <property type="component" value="Unassembled WGS sequence"/>
</dbReference>
<protein>
    <submittedName>
        <fullName evidence="2">PD-(D/E)XK nuclease superfamily protein</fullName>
    </submittedName>
</protein>
<name>A0A1H4CDW6_XYLRU</name>
<gene>
    <name evidence="2" type="ORF">SAMN05216462_1917</name>
</gene>
<dbReference type="InterPro" id="IPR011335">
    <property type="entry name" value="Restrct_endonuc-II-like"/>
</dbReference>
<dbReference type="EMBL" id="FNRF01000003">
    <property type="protein sequence ID" value="SEA58576.1"/>
    <property type="molecule type" value="Genomic_DNA"/>
</dbReference>
<organism evidence="2 3">
    <name type="scientific">Xylanibacter ruminicola</name>
    <name type="common">Prevotella ruminicola</name>
    <dbReference type="NCBI Taxonomy" id="839"/>
    <lineage>
        <taxon>Bacteria</taxon>
        <taxon>Pseudomonadati</taxon>
        <taxon>Bacteroidota</taxon>
        <taxon>Bacteroidia</taxon>
        <taxon>Bacteroidales</taxon>
        <taxon>Prevotellaceae</taxon>
        <taxon>Xylanibacter</taxon>
    </lineage>
</organism>
<proteinExistence type="predicted"/>
<dbReference type="OrthoDB" id="9762792at2"/>
<accession>A0A1H4CDW6</accession>
<evidence type="ECO:0000313" key="2">
    <source>
        <dbReference type="EMBL" id="SEA58576.1"/>
    </source>
</evidence>
<sequence length="879" mass="100682">MKSFLEHVAEDLLSRYGTNLSRIAVVFPNKRASLFLNEHLARLAGKPIWSPAYITISDLFRSHSKLQVADPILLVCELHRVFTACTGIDETLDHFYGWGQLLLSDFDDLDKNMAPADKVLANLRDIHELDDTSYLTPEQREMIKRFFSNFSEEHNTELKERFLRLWSHIGEIYHAYNQQLAKKQLAYEGALYRQVATDETLEFEYDTYVFIGFNLLQKVEQTLFSRLEKQGKAIFYQDTDEVPPHHINLISAPTENIQARYISEWLDANRINDGRKTAIVLCNEGLLQTVIHCLPENVDKINITTGYPLGQTSIASLINTLINMQVHGYSLRKQTFARRWIESIKRHPYATLMPDDFASQRYTDIQPLLHWLISLTQTIATSKSPIIDSPLDTESLFRMYTLLNRLSGLVDSGVLKVDVITLQRLIVQLISTTSIPFHGEPAEGIQVMGVLETRNLDFDHVLLLSCNEGNMPRGVNDTSFIPYALRKAYGLTTIDYKVSIYEHYFHRLLQRAKDVTILYNNATSDGKTAEMSRFMLQLMVENKIPITFQTLKAGQTPQLHAPQAINKTPEVMSQLQRRFAKDAGGISPTAINTYLRCQLRFFYRYVCELKEPDSTEDDLIDNRLFGNIFHKAAQLVYQYLVATKATITTMAIDDLLKEEVTIERVVDEAIKLEFFHIHDASRPLPPLDGLQLINREVIIKYLRQLLECDRRLAPFSILGLEKPVNITLNNQYIAGVIDRLDSITDPETGLERIRVVDYKTGSRQMKAMPDVAAIFSQEAIKDHSDYFLQALLYAHIVRNKTPQMVSPCLLFIQHAGNEDYDPTLKIGKEAITDIADYSDEFITLLRQQLDDIYNAQMAFVPTDDQHRCETCPYAALCRG</sequence>
<evidence type="ECO:0000259" key="1">
    <source>
        <dbReference type="Pfam" id="PF12705"/>
    </source>
</evidence>
<reference evidence="2 3" key="1">
    <citation type="submission" date="2016-10" db="EMBL/GenBank/DDBJ databases">
        <authorList>
            <person name="de Groot N.N."/>
        </authorList>
    </citation>
    <scope>NUCLEOTIDE SEQUENCE [LARGE SCALE GENOMIC DNA]</scope>
    <source>
        <strain evidence="2 3">D31d</strain>
    </source>
</reference>
<feature type="domain" description="PD-(D/E)XK endonuclease-like" evidence="1">
    <location>
        <begin position="586"/>
        <end position="878"/>
    </location>
</feature>
<evidence type="ECO:0000313" key="3">
    <source>
        <dbReference type="Proteomes" id="UP000182257"/>
    </source>
</evidence>